<feature type="compositionally biased region" description="Basic residues" evidence="1">
    <location>
        <begin position="92"/>
        <end position="109"/>
    </location>
</feature>
<feature type="non-terminal residue" evidence="2">
    <location>
        <position position="1"/>
    </location>
</feature>
<dbReference type="AlphaFoldDB" id="A0A6J4T1R3"/>
<feature type="region of interest" description="Disordered" evidence="1">
    <location>
        <begin position="1"/>
        <end position="182"/>
    </location>
</feature>
<accession>A0A6J4T1R3</accession>
<feature type="compositionally biased region" description="Basic residues" evidence="1">
    <location>
        <begin position="172"/>
        <end position="182"/>
    </location>
</feature>
<protein>
    <submittedName>
        <fullName evidence="2">Uncharacterized protein</fullName>
    </submittedName>
</protein>
<dbReference type="EMBL" id="CADCVR010000081">
    <property type="protein sequence ID" value="CAA9511425.1"/>
    <property type="molecule type" value="Genomic_DNA"/>
</dbReference>
<organism evidence="2">
    <name type="scientific">uncultured Solirubrobacteraceae bacterium</name>
    <dbReference type="NCBI Taxonomy" id="1162706"/>
    <lineage>
        <taxon>Bacteria</taxon>
        <taxon>Bacillati</taxon>
        <taxon>Actinomycetota</taxon>
        <taxon>Thermoleophilia</taxon>
        <taxon>Solirubrobacterales</taxon>
        <taxon>Solirubrobacteraceae</taxon>
        <taxon>environmental samples</taxon>
    </lineage>
</organism>
<name>A0A6J4T1R3_9ACTN</name>
<sequence length="182" mass="20342">EASREAGRVASGVRCARAPPRLRRGDRAGLLDARPARHERHRRERLRTGRRGCRRAHGASRRRDAARGRCRGGRPRRAGSAVLGVDPGRSLLRLRRTAPRRGRPRARGAVRRDRDPGARSRRARRVQGGVRPDAGLGRHRGDVRGADAGPRRRRRRAGDDARRRGRAPPPARRSRATGRGRL</sequence>
<evidence type="ECO:0000256" key="1">
    <source>
        <dbReference type="SAM" id="MobiDB-lite"/>
    </source>
</evidence>
<evidence type="ECO:0000313" key="2">
    <source>
        <dbReference type="EMBL" id="CAA9511425.1"/>
    </source>
</evidence>
<feature type="compositionally biased region" description="Basic residues" evidence="1">
    <location>
        <begin position="68"/>
        <end position="77"/>
    </location>
</feature>
<gene>
    <name evidence="2" type="ORF">AVDCRST_MAG53-2641</name>
</gene>
<feature type="compositionally biased region" description="Basic residues" evidence="1">
    <location>
        <begin position="37"/>
        <end position="60"/>
    </location>
</feature>
<reference evidence="2" key="1">
    <citation type="submission" date="2020-02" db="EMBL/GenBank/DDBJ databases">
        <authorList>
            <person name="Meier V. D."/>
        </authorList>
    </citation>
    <scope>NUCLEOTIDE SEQUENCE</scope>
    <source>
        <strain evidence="2">AVDCRST_MAG53</strain>
    </source>
</reference>
<proteinExistence type="predicted"/>
<feature type="non-terminal residue" evidence="2">
    <location>
        <position position="182"/>
    </location>
</feature>